<dbReference type="GO" id="GO:0032259">
    <property type="term" value="P:methylation"/>
    <property type="evidence" value="ECO:0007669"/>
    <property type="project" value="UniProtKB-KW"/>
</dbReference>
<dbReference type="PROSITE" id="PS00840">
    <property type="entry name" value="SUMT_2"/>
    <property type="match status" value="1"/>
</dbReference>
<evidence type="ECO:0000256" key="4">
    <source>
        <dbReference type="ARBA" id="ARBA00022691"/>
    </source>
</evidence>
<dbReference type="EC" id="2.1.1.107" evidence="1"/>
<evidence type="ECO:0000256" key="1">
    <source>
        <dbReference type="ARBA" id="ARBA00012162"/>
    </source>
</evidence>
<feature type="domain" description="Tetrapyrrole biosynthesis uroporphyrinogen III synthase" evidence="8">
    <location>
        <begin position="260"/>
        <end position="486"/>
    </location>
</feature>
<dbReference type="InterPro" id="IPR014776">
    <property type="entry name" value="4pyrrole_Mease_sub2"/>
</dbReference>
<evidence type="ECO:0000256" key="5">
    <source>
        <dbReference type="ARBA" id="ARBA00023244"/>
    </source>
</evidence>
<name>A0A9X3N0L2_9ACTN</name>
<dbReference type="RefSeq" id="WP_270045481.1">
    <property type="nucleotide sequence ID" value="NZ_JAPDOD010000061.1"/>
</dbReference>
<dbReference type="Gene3D" id="3.40.50.10090">
    <property type="match status" value="2"/>
</dbReference>
<dbReference type="AlphaFoldDB" id="A0A9X3N0L2"/>
<dbReference type="GO" id="GO:0004852">
    <property type="term" value="F:uroporphyrinogen-III synthase activity"/>
    <property type="evidence" value="ECO:0007669"/>
    <property type="project" value="InterPro"/>
</dbReference>
<dbReference type="NCBIfam" id="NF004790">
    <property type="entry name" value="PRK06136.1"/>
    <property type="match status" value="1"/>
</dbReference>
<dbReference type="InterPro" id="IPR050161">
    <property type="entry name" value="Siro_Cobalamin_biosynth"/>
</dbReference>
<organism evidence="9 10">
    <name type="scientific">Solirubrobacter ginsenosidimutans</name>
    <dbReference type="NCBI Taxonomy" id="490573"/>
    <lineage>
        <taxon>Bacteria</taxon>
        <taxon>Bacillati</taxon>
        <taxon>Actinomycetota</taxon>
        <taxon>Thermoleophilia</taxon>
        <taxon>Solirubrobacterales</taxon>
        <taxon>Solirubrobacteraceae</taxon>
        <taxon>Solirubrobacter</taxon>
    </lineage>
</organism>
<dbReference type="PROSITE" id="PS00839">
    <property type="entry name" value="SUMT_1"/>
    <property type="match status" value="1"/>
</dbReference>
<dbReference type="InterPro" id="IPR036108">
    <property type="entry name" value="4pyrrol_syn_uPrphyn_synt_sf"/>
</dbReference>
<gene>
    <name evidence="9" type="primary">cobA</name>
    <name evidence="9" type="ORF">OM076_38520</name>
</gene>
<sequence length="497" mass="51032">MTVFLVGAGPGDPGLLTVRARELIDSADVILYDRLIPPGILDGVQAELVYVGKQGGGPQMPQEEIDRLLVQYGSGGRSVVRLKGGDPFVFGRGGEEALVLRQAGIPFEVVPGITAGIAAPAYAGVPVTHRELASGVAFVTGHENPSKPETALDWPALAAFPGTLVFYMGVKALPRIASQLIAGGRAADEPVAVVEQGTLPGQKTVLSTLAEIGSVEGIRAPAITLVGPVAALREQLAWLETRPLYGRTVAVTRARAQASALAARLRALGASVVEAPAIRTQALDVTVPDVRGYDLLCVTSPTGADQLFTHLRDARDLAGVTVAAIGPGTARALHAHGIDADIVPQRAVAEGLVEALDAHAAAAATLRATPASSGAPAFQRVLVARAAEGRDVLIDALRERGSEVDVVALYETVPEPLDDDARAAAAAADYVLFTSASSARFFAAAGGSLDGPRLVSIGPATSAELRGLGWEPDLEADPHTPDGLIAALLADAVTSAA</sequence>
<dbReference type="GO" id="GO:0019354">
    <property type="term" value="P:siroheme biosynthetic process"/>
    <property type="evidence" value="ECO:0007669"/>
    <property type="project" value="InterPro"/>
</dbReference>
<dbReference type="InterPro" id="IPR003754">
    <property type="entry name" value="4pyrrol_synth_uPrphyn_synth"/>
</dbReference>
<dbReference type="Gene3D" id="3.40.1010.10">
    <property type="entry name" value="Cobalt-precorrin-4 Transmethylase, Domain 1"/>
    <property type="match status" value="1"/>
</dbReference>
<comment type="similarity">
    <text evidence="6">Belongs to the precorrin methyltransferase family.</text>
</comment>
<dbReference type="EMBL" id="JAPDOD010000061">
    <property type="protein sequence ID" value="MDA0166224.1"/>
    <property type="molecule type" value="Genomic_DNA"/>
</dbReference>
<dbReference type="Pfam" id="PF00590">
    <property type="entry name" value="TP_methylase"/>
    <property type="match status" value="1"/>
</dbReference>
<dbReference type="Proteomes" id="UP001149140">
    <property type="component" value="Unassembled WGS sequence"/>
</dbReference>
<keyword evidence="5" id="KW-0627">Porphyrin biosynthesis</keyword>
<keyword evidence="4" id="KW-0949">S-adenosyl-L-methionine</keyword>
<dbReference type="CDD" id="cd06578">
    <property type="entry name" value="HemD"/>
    <property type="match status" value="1"/>
</dbReference>
<dbReference type="SUPFAM" id="SSF53790">
    <property type="entry name" value="Tetrapyrrole methylase"/>
    <property type="match status" value="1"/>
</dbReference>
<evidence type="ECO:0000313" key="10">
    <source>
        <dbReference type="Proteomes" id="UP001149140"/>
    </source>
</evidence>
<dbReference type="CDD" id="cd11642">
    <property type="entry name" value="SUMT"/>
    <property type="match status" value="1"/>
</dbReference>
<dbReference type="InterPro" id="IPR035996">
    <property type="entry name" value="4pyrrol_Methylase_sf"/>
</dbReference>
<evidence type="ECO:0000259" key="7">
    <source>
        <dbReference type="Pfam" id="PF00590"/>
    </source>
</evidence>
<proteinExistence type="inferred from homology"/>
<dbReference type="PANTHER" id="PTHR45790:SF3">
    <property type="entry name" value="S-ADENOSYL-L-METHIONINE-DEPENDENT UROPORPHYRINOGEN III METHYLTRANSFERASE, CHLOROPLASTIC"/>
    <property type="match status" value="1"/>
</dbReference>
<protein>
    <recommendedName>
        <fullName evidence="1">uroporphyrinogen-III C-methyltransferase</fullName>
        <ecNumber evidence="1">2.1.1.107</ecNumber>
    </recommendedName>
</protein>
<dbReference type="InterPro" id="IPR003043">
    <property type="entry name" value="Uropor_MeTrfase_CS"/>
</dbReference>
<evidence type="ECO:0000256" key="6">
    <source>
        <dbReference type="RuleBase" id="RU003960"/>
    </source>
</evidence>
<dbReference type="Gene3D" id="3.30.950.10">
    <property type="entry name" value="Methyltransferase, Cobalt-precorrin-4 Transmethylase, Domain 2"/>
    <property type="match status" value="1"/>
</dbReference>
<dbReference type="InterPro" id="IPR000878">
    <property type="entry name" value="4pyrrol_Mease"/>
</dbReference>
<dbReference type="InterPro" id="IPR014777">
    <property type="entry name" value="4pyrrole_Mease_sub1"/>
</dbReference>
<evidence type="ECO:0000256" key="3">
    <source>
        <dbReference type="ARBA" id="ARBA00022679"/>
    </source>
</evidence>
<keyword evidence="10" id="KW-1185">Reference proteome</keyword>
<dbReference type="FunFam" id="3.30.950.10:FF:000001">
    <property type="entry name" value="Siroheme synthase"/>
    <property type="match status" value="1"/>
</dbReference>
<dbReference type="NCBIfam" id="TIGR01469">
    <property type="entry name" value="cobA_cysG_Cterm"/>
    <property type="match status" value="1"/>
</dbReference>
<keyword evidence="3 6" id="KW-0808">Transferase</keyword>
<dbReference type="FunFam" id="3.40.1010.10:FF:000001">
    <property type="entry name" value="Siroheme synthase"/>
    <property type="match status" value="1"/>
</dbReference>
<dbReference type="Pfam" id="PF02602">
    <property type="entry name" value="HEM4"/>
    <property type="match status" value="1"/>
</dbReference>
<evidence type="ECO:0000256" key="2">
    <source>
        <dbReference type="ARBA" id="ARBA00022603"/>
    </source>
</evidence>
<dbReference type="InterPro" id="IPR006366">
    <property type="entry name" value="CobA/CysG_C"/>
</dbReference>
<comment type="caution">
    <text evidence="9">The sequence shown here is derived from an EMBL/GenBank/DDBJ whole genome shotgun (WGS) entry which is preliminary data.</text>
</comment>
<evidence type="ECO:0000259" key="8">
    <source>
        <dbReference type="Pfam" id="PF02602"/>
    </source>
</evidence>
<dbReference type="GO" id="GO:0004851">
    <property type="term" value="F:uroporphyrin-III C-methyltransferase activity"/>
    <property type="evidence" value="ECO:0007669"/>
    <property type="project" value="UniProtKB-EC"/>
</dbReference>
<dbReference type="PANTHER" id="PTHR45790">
    <property type="entry name" value="SIROHEME SYNTHASE-RELATED"/>
    <property type="match status" value="1"/>
</dbReference>
<reference evidence="9" key="1">
    <citation type="submission" date="2022-10" db="EMBL/GenBank/DDBJ databases">
        <title>The WGS of Solirubrobacter ginsenosidimutans DSM 21036.</title>
        <authorList>
            <person name="Jiang Z."/>
        </authorList>
    </citation>
    <scope>NUCLEOTIDE SEQUENCE</scope>
    <source>
        <strain evidence="9">DSM 21036</strain>
    </source>
</reference>
<dbReference type="SUPFAM" id="SSF69618">
    <property type="entry name" value="HemD-like"/>
    <property type="match status" value="1"/>
</dbReference>
<evidence type="ECO:0000313" key="9">
    <source>
        <dbReference type="EMBL" id="MDA0166224.1"/>
    </source>
</evidence>
<accession>A0A9X3N0L2</accession>
<feature type="domain" description="Tetrapyrrole methylase" evidence="7">
    <location>
        <begin position="2"/>
        <end position="212"/>
    </location>
</feature>
<keyword evidence="2 6" id="KW-0489">Methyltransferase</keyword>